<dbReference type="Proteomes" id="UP000245884">
    <property type="component" value="Unassembled WGS sequence"/>
</dbReference>
<dbReference type="GeneID" id="37026315"/>
<comment type="similarity">
    <text evidence="1">Belongs to the GTP cyclohydrolase I type 2/NIF3 family.</text>
</comment>
<dbReference type="InterPro" id="IPR002678">
    <property type="entry name" value="DUF34/NIF3"/>
</dbReference>
<dbReference type="NCBIfam" id="TIGR00486">
    <property type="entry name" value="YbgI_SA1388"/>
    <property type="match status" value="1"/>
</dbReference>
<feature type="binding site" evidence="2">
    <location>
        <position position="261"/>
    </location>
    <ligand>
        <name>a divalent metal cation</name>
        <dbReference type="ChEBI" id="CHEBI:60240"/>
        <label>1</label>
    </ligand>
</feature>
<dbReference type="GO" id="GO:0005739">
    <property type="term" value="C:mitochondrion"/>
    <property type="evidence" value="ECO:0007669"/>
    <property type="project" value="TreeGrafter"/>
</dbReference>
<dbReference type="Gene3D" id="3.40.1390.30">
    <property type="entry name" value="NIF3 (NGG1p interacting factor 3)-like"/>
    <property type="match status" value="1"/>
</dbReference>
<name>A0A316UMV6_9BASI</name>
<feature type="binding site" evidence="2">
    <location>
        <position position="265"/>
    </location>
    <ligand>
        <name>a divalent metal cation</name>
        <dbReference type="ChEBI" id="CHEBI:60240"/>
        <label>1</label>
    </ligand>
</feature>
<evidence type="ECO:0000313" key="4">
    <source>
        <dbReference type="Proteomes" id="UP000245884"/>
    </source>
</evidence>
<evidence type="ECO:0000313" key="3">
    <source>
        <dbReference type="EMBL" id="PWN26570.1"/>
    </source>
</evidence>
<keyword evidence="2" id="KW-0479">Metal-binding</keyword>
<dbReference type="InterPro" id="IPR036069">
    <property type="entry name" value="DUF34/NIF3_sf"/>
</dbReference>
<dbReference type="PANTHER" id="PTHR13799">
    <property type="entry name" value="NGG1 INTERACTING FACTOR 3"/>
    <property type="match status" value="1"/>
</dbReference>
<sequence length="299" mass="31427">MSSTASASSSTPRPVLPSLVSAMHKLAPLSLAESWDNVGILLEAPMPRSDSSARGVHLCIDLTTSVCEEALQDKEVGVIMCYHPLIFRGWKSLTLGDSQQRSLLRCAAAGISIYSAHTSLDAAPQGINDWLATACAGRSDAAAFASKPRACQPSKATSIPDDFKLPAGAAVGMGRSFQLAEPVTLDTLVQRLKKGLGVEHLQVATPASRPSIISRIAVCAGSGSSVLEGENDADCWLSGEMSHHAILAANAAGKTVILANHTNTERGYLKSVLKGRLEEVDPTLTVTVSESDRDPLVVM</sequence>
<gene>
    <name evidence="3" type="ORF">BDZ90DRAFT_221757</name>
</gene>
<reference evidence="3 4" key="1">
    <citation type="journal article" date="2018" name="Mol. Biol. Evol.">
        <title>Broad Genomic Sampling Reveals a Smut Pathogenic Ancestry of the Fungal Clade Ustilaginomycotina.</title>
        <authorList>
            <person name="Kijpornyongpan T."/>
            <person name="Mondo S.J."/>
            <person name="Barry K."/>
            <person name="Sandor L."/>
            <person name="Lee J."/>
            <person name="Lipzen A."/>
            <person name="Pangilinan J."/>
            <person name="LaButti K."/>
            <person name="Hainaut M."/>
            <person name="Henrissat B."/>
            <person name="Grigoriev I.V."/>
            <person name="Spatafora J.W."/>
            <person name="Aime M.C."/>
        </authorList>
    </citation>
    <scope>NUCLEOTIDE SEQUENCE [LARGE SCALE GENOMIC DNA]</scope>
    <source>
        <strain evidence="3 4">MCA 5214</strain>
    </source>
</reference>
<dbReference type="PANTHER" id="PTHR13799:SF13">
    <property type="entry name" value="NIF3-LIKE PROTEIN 1"/>
    <property type="match status" value="1"/>
</dbReference>
<proteinExistence type="inferred from homology"/>
<evidence type="ECO:0000256" key="1">
    <source>
        <dbReference type="ARBA" id="ARBA00006964"/>
    </source>
</evidence>
<dbReference type="OrthoDB" id="3345469at2759"/>
<dbReference type="GO" id="GO:0046872">
    <property type="term" value="F:metal ion binding"/>
    <property type="evidence" value="ECO:0007669"/>
    <property type="project" value="UniProtKB-KW"/>
</dbReference>
<evidence type="ECO:0000256" key="2">
    <source>
        <dbReference type="PIRSR" id="PIRSR602678-1"/>
    </source>
</evidence>
<dbReference type="SUPFAM" id="SSF102705">
    <property type="entry name" value="NIF3 (NGG1p interacting factor 3)-like"/>
    <property type="match status" value="1"/>
</dbReference>
<dbReference type="FunFam" id="3.40.1390.30:FF:000001">
    <property type="entry name" value="GTP cyclohydrolase 1 type 2"/>
    <property type="match status" value="1"/>
</dbReference>
<dbReference type="STRING" id="1569628.A0A316UMV6"/>
<dbReference type="Pfam" id="PF01784">
    <property type="entry name" value="DUF34_NIF3"/>
    <property type="match status" value="1"/>
</dbReference>
<feature type="binding site" evidence="2">
    <location>
        <position position="83"/>
    </location>
    <ligand>
        <name>a divalent metal cation</name>
        <dbReference type="ChEBI" id="CHEBI:60240"/>
        <label>1</label>
    </ligand>
</feature>
<accession>A0A316UMV6</accession>
<feature type="binding site" evidence="2">
    <location>
        <position position="121"/>
    </location>
    <ligand>
        <name>a divalent metal cation</name>
        <dbReference type="ChEBI" id="CHEBI:60240"/>
        <label>1</label>
    </ligand>
</feature>
<dbReference type="AlphaFoldDB" id="A0A316UMV6"/>
<dbReference type="RefSeq" id="XP_025361182.1">
    <property type="nucleotide sequence ID" value="XM_025504492.1"/>
</dbReference>
<keyword evidence="4" id="KW-1185">Reference proteome</keyword>
<dbReference type="EMBL" id="KZ819671">
    <property type="protein sequence ID" value="PWN26570.1"/>
    <property type="molecule type" value="Genomic_DNA"/>
</dbReference>
<protein>
    <submittedName>
        <fullName evidence="3">NGG1p interacting factor 3</fullName>
    </submittedName>
</protein>
<organism evidence="3 4">
    <name type="scientific">Jaminaea rosea</name>
    <dbReference type="NCBI Taxonomy" id="1569628"/>
    <lineage>
        <taxon>Eukaryota</taxon>
        <taxon>Fungi</taxon>
        <taxon>Dikarya</taxon>
        <taxon>Basidiomycota</taxon>
        <taxon>Ustilaginomycotina</taxon>
        <taxon>Exobasidiomycetes</taxon>
        <taxon>Microstromatales</taxon>
        <taxon>Microstromatales incertae sedis</taxon>
        <taxon>Jaminaea</taxon>
    </lineage>
</organism>